<organism evidence="1 2">
    <name type="scientific">Okeania hirsuta</name>
    <dbReference type="NCBI Taxonomy" id="1458930"/>
    <lineage>
        <taxon>Bacteria</taxon>
        <taxon>Bacillati</taxon>
        <taxon>Cyanobacteriota</taxon>
        <taxon>Cyanophyceae</taxon>
        <taxon>Oscillatoriophycideae</taxon>
        <taxon>Oscillatoriales</taxon>
        <taxon>Microcoleaceae</taxon>
        <taxon>Okeania</taxon>
    </lineage>
</organism>
<gene>
    <name evidence="1" type="ORF">D5R40_32020</name>
</gene>
<sequence>MAKDQPLVQEYSTIKTRMWFLITTSAHGTEWWKSDGTLSGTGLAFEVTPGTQMGISSSTHIATNGDLLFFSARG</sequence>
<protein>
    <submittedName>
        <fullName evidence="1">Uncharacterized protein</fullName>
    </submittedName>
</protein>
<proteinExistence type="predicted"/>
<accession>A0A3N6P9D8</accession>
<name>A0A3N6P9D8_9CYAN</name>
<evidence type="ECO:0000313" key="2">
    <source>
        <dbReference type="Proteomes" id="UP000269154"/>
    </source>
</evidence>
<reference evidence="1 2" key="1">
    <citation type="journal article" date="2018" name="ACS Chem. Biol.">
        <title>Ketoreductase domain dysfunction expands chemodiversity: malyngamide biosynthesis in the cyanobacterium Okeania hirsuta.</title>
        <authorList>
            <person name="Moss N.A."/>
            <person name="Leao T."/>
            <person name="Rankin M."/>
            <person name="McCullough T.M."/>
            <person name="Qu P."/>
            <person name="Korobeynikov A."/>
            <person name="Smith J.L."/>
            <person name="Gerwick L."/>
            <person name="Gerwick W.H."/>
        </authorList>
    </citation>
    <scope>NUCLEOTIDE SEQUENCE [LARGE SCALE GENOMIC DNA]</scope>
    <source>
        <strain evidence="1 2">PAB10Feb10-1</strain>
    </source>
</reference>
<dbReference type="EMBL" id="RCBY01000417">
    <property type="protein sequence ID" value="RQH20422.1"/>
    <property type="molecule type" value="Genomic_DNA"/>
</dbReference>
<dbReference type="Proteomes" id="UP000269154">
    <property type="component" value="Unassembled WGS sequence"/>
</dbReference>
<keyword evidence="2" id="KW-1185">Reference proteome</keyword>
<dbReference type="AlphaFoldDB" id="A0A3N6P9D8"/>
<evidence type="ECO:0000313" key="1">
    <source>
        <dbReference type="EMBL" id="RQH20422.1"/>
    </source>
</evidence>
<comment type="caution">
    <text evidence="1">The sequence shown here is derived from an EMBL/GenBank/DDBJ whole genome shotgun (WGS) entry which is preliminary data.</text>
</comment>